<keyword evidence="3" id="KW-1185">Reference proteome</keyword>
<name>A0A914VPB4_9BILA</name>
<dbReference type="SUPFAM" id="SSF49899">
    <property type="entry name" value="Concanavalin A-like lectins/glucanases"/>
    <property type="match status" value="1"/>
</dbReference>
<reference evidence="4" key="1">
    <citation type="submission" date="2022-11" db="UniProtKB">
        <authorList>
            <consortium name="WormBaseParasite"/>
        </authorList>
    </citation>
    <scope>IDENTIFICATION</scope>
</reference>
<protein>
    <submittedName>
        <fullName evidence="4">Laminin G domain-containing protein</fullName>
    </submittedName>
</protein>
<organism evidence="3 4">
    <name type="scientific">Plectus sambesii</name>
    <dbReference type="NCBI Taxonomy" id="2011161"/>
    <lineage>
        <taxon>Eukaryota</taxon>
        <taxon>Metazoa</taxon>
        <taxon>Ecdysozoa</taxon>
        <taxon>Nematoda</taxon>
        <taxon>Chromadorea</taxon>
        <taxon>Plectida</taxon>
        <taxon>Plectina</taxon>
        <taxon>Plectoidea</taxon>
        <taxon>Plectidae</taxon>
        <taxon>Plectus</taxon>
    </lineage>
</organism>
<sequence length="77" mass="8310">MLMIDGDEPVSHLSSPGSTELNTDGIVWIGGKDGLPIGLPAAFYQRFVGCLQNVQIDGMDLNLIHHALGLHRPSLCR</sequence>
<evidence type="ECO:0000256" key="1">
    <source>
        <dbReference type="PROSITE-ProRule" id="PRU00122"/>
    </source>
</evidence>
<dbReference type="PROSITE" id="PS50025">
    <property type="entry name" value="LAM_G_DOMAIN"/>
    <property type="match status" value="1"/>
</dbReference>
<dbReference type="InterPro" id="IPR001791">
    <property type="entry name" value="Laminin_G"/>
</dbReference>
<proteinExistence type="predicted"/>
<feature type="domain" description="Laminin G" evidence="2">
    <location>
        <begin position="1"/>
        <end position="76"/>
    </location>
</feature>
<evidence type="ECO:0000259" key="2">
    <source>
        <dbReference type="PROSITE" id="PS50025"/>
    </source>
</evidence>
<evidence type="ECO:0000313" key="3">
    <source>
        <dbReference type="Proteomes" id="UP000887566"/>
    </source>
</evidence>
<dbReference type="InterPro" id="IPR013320">
    <property type="entry name" value="ConA-like_dom_sf"/>
</dbReference>
<comment type="caution">
    <text evidence="1">Lacks conserved residue(s) required for the propagation of feature annotation.</text>
</comment>
<accession>A0A914VPB4</accession>
<dbReference type="Proteomes" id="UP000887566">
    <property type="component" value="Unplaced"/>
</dbReference>
<dbReference type="AlphaFoldDB" id="A0A914VPB4"/>
<evidence type="ECO:0000313" key="4">
    <source>
        <dbReference type="WBParaSite" id="PSAMB.scaffold2194size24695.g16885.t1"/>
    </source>
</evidence>
<dbReference type="Pfam" id="PF02210">
    <property type="entry name" value="Laminin_G_2"/>
    <property type="match status" value="1"/>
</dbReference>
<dbReference type="Gene3D" id="2.60.120.200">
    <property type="match status" value="1"/>
</dbReference>
<dbReference type="WBParaSite" id="PSAMB.scaffold2194size24695.g16885.t1">
    <property type="protein sequence ID" value="PSAMB.scaffold2194size24695.g16885.t1"/>
    <property type="gene ID" value="PSAMB.scaffold2194size24695.g16885"/>
</dbReference>